<proteinExistence type="predicted"/>
<sequence>YKIIGMWNIGMLELDPVRVFESNNFPNFHSSIIP</sequence>
<reference evidence="1" key="1">
    <citation type="journal article" date="2014" name="Front. Microbiol.">
        <title>High frequency of phylogenetically diverse reductive dehalogenase-homologous genes in deep subseafloor sedimentary metagenomes.</title>
        <authorList>
            <person name="Kawai M."/>
            <person name="Futagami T."/>
            <person name="Toyoda A."/>
            <person name="Takaki Y."/>
            <person name="Nishi S."/>
            <person name="Hori S."/>
            <person name="Arai W."/>
            <person name="Tsubouchi T."/>
            <person name="Morono Y."/>
            <person name="Uchiyama I."/>
            <person name="Ito T."/>
            <person name="Fujiyama A."/>
            <person name="Inagaki F."/>
            <person name="Takami H."/>
        </authorList>
    </citation>
    <scope>NUCLEOTIDE SEQUENCE</scope>
    <source>
        <strain evidence="1">Expedition CK06-06</strain>
    </source>
</reference>
<organism evidence="1">
    <name type="scientific">marine sediment metagenome</name>
    <dbReference type="NCBI Taxonomy" id="412755"/>
    <lineage>
        <taxon>unclassified sequences</taxon>
        <taxon>metagenomes</taxon>
        <taxon>ecological metagenomes</taxon>
    </lineage>
</organism>
<gene>
    <name evidence="1" type="ORF">S03H2_34427</name>
</gene>
<dbReference type="EMBL" id="BARU01021007">
    <property type="protein sequence ID" value="GAH55637.1"/>
    <property type="molecule type" value="Genomic_DNA"/>
</dbReference>
<accession>X1GEJ8</accession>
<dbReference type="AlphaFoldDB" id="X1GEJ8"/>
<protein>
    <submittedName>
        <fullName evidence="1">Uncharacterized protein</fullName>
    </submittedName>
</protein>
<name>X1GEJ8_9ZZZZ</name>
<feature type="non-terminal residue" evidence="1">
    <location>
        <position position="1"/>
    </location>
</feature>
<comment type="caution">
    <text evidence="1">The sequence shown here is derived from an EMBL/GenBank/DDBJ whole genome shotgun (WGS) entry which is preliminary data.</text>
</comment>
<evidence type="ECO:0000313" key="1">
    <source>
        <dbReference type="EMBL" id="GAH55637.1"/>
    </source>
</evidence>